<sequence>MLEFVKNYVIDYTTKDGLKFISKILNKLEVETNSDEHLQKLKFIGEQINLLNSNKRTYCTDTLIWASTISFTFPGAYRLIEDSNILTLPNSQYLKRLLLKLGPNNSGINGNHVKYLTEKRKVLSDKEKYVILLLDEIYVSSNISYKGGKIEGFATEKGSDLSVSDEQSLIPATTIQAFMISSIYSSYKDITDDLEGRFGQYRLMSGGNYHISVMQVLESERKLKLLSVLELKSSYNGSFIVDNLLLTKERKNIDLDTHVEFDDIFLDAVILTNDEIISENETRVLIYIAGYIARVVNKKLNCESCCNFLCFRTNLDVELPNSAEFSYIQSLDRGGLKCCSTHYITYIFAL</sequence>
<evidence type="ECO:0000313" key="3">
    <source>
        <dbReference type="Proteomes" id="UP001353858"/>
    </source>
</evidence>
<reference evidence="3" key="1">
    <citation type="submission" date="2023-01" db="EMBL/GenBank/DDBJ databases">
        <title>Key to firefly adult light organ development and bioluminescence: homeobox transcription factors regulate luciferase expression and transportation to peroxisome.</title>
        <authorList>
            <person name="Fu X."/>
        </authorList>
    </citation>
    <scope>NUCLEOTIDE SEQUENCE [LARGE SCALE GENOMIC DNA]</scope>
</reference>
<name>A0AAN7SSJ8_9COLE</name>
<gene>
    <name evidence="2" type="ORF">RN001_001001</name>
</gene>
<evidence type="ECO:0000313" key="2">
    <source>
        <dbReference type="EMBL" id="KAK4884730.1"/>
    </source>
</evidence>
<dbReference type="InterPro" id="IPR048365">
    <property type="entry name" value="TNP-like_RNaseH_N"/>
</dbReference>
<evidence type="ECO:0000259" key="1">
    <source>
        <dbReference type="Pfam" id="PF21787"/>
    </source>
</evidence>
<proteinExistence type="predicted"/>
<dbReference type="AlphaFoldDB" id="A0AAN7SSJ8"/>
<organism evidence="2 3">
    <name type="scientific">Aquatica leii</name>
    <dbReference type="NCBI Taxonomy" id="1421715"/>
    <lineage>
        <taxon>Eukaryota</taxon>
        <taxon>Metazoa</taxon>
        <taxon>Ecdysozoa</taxon>
        <taxon>Arthropoda</taxon>
        <taxon>Hexapoda</taxon>
        <taxon>Insecta</taxon>
        <taxon>Pterygota</taxon>
        <taxon>Neoptera</taxon>
        <taxon>Endopterygota</taxon>
        <taxon>Coleoptera</taxon>
        <taxon>Polyphaga</taxon>
        <taxon>Elateriformia</taxon>
        <taxon>Elateroidea</taxon>
        <taxon>Lampyridae</taxon>
        <taxon>Luciolinae</taxon>
        <taxon>Aquatica</taxon>
    </lineage>
</organism>
<protein>
    <recommendedName>
        <fullName evidence="1">Transposable element P transposase-like RNase H domain-containing protein</fullName>
    </recommendedName>
</protein>
<comment type="caution">
    <text evidence="2">The sequence shown here is derived from an EMBL/GenBank/DDBJ whole genome shotgun (WGS) entry which is preliminary data.</text>
</comment>
<dbReference type="Pfam" id="PF21787">
    <property type="entry name" value="TNP-like_RNaseH_N"/>
    <property type="match status" value="1"/>
</dbReference>
<dbReference type="EMBL" id="JARPUR010000001">
    <property type="protein sequence ID" value="KAK4884730.1"/>
    <property type="molecule type" value="Genomic_DNA"/>
</dbReference>
<feature type="domain" description="Transposable element P transposase-like RNase H" evidence="1">
    <location>
        <begin position="105"/>
        <end position="188"/>
    </location>
</feature>
<keyword evidence="3" id="KW-1185">Reference proteome</keyword>
<dbReference type="Proteomes" id="UP001353858">
    <property type="component" value="Unassembled WGS sequence"/>
</dbReference>
<accession>A0AAN7SSJ8</accession>